<feature type="compositionally biased region" description="Polar residues" evidence="1">
    <location>
        <begin position="307"/>
        <end position="328"/>
    </location>
</feature>
<gene>
    <name evidence="2" type="ORF">SKAU_G00244580</name>
</gene>
<evidence type="ECO:0000256" key="1">
    <source>
        <dbReference type="SAM" id="MobiDB-lite"/>
    </source>
</evidence>
<feature type="compositionally biased region" description="Basic residues" evidence="1">
    <location>
        <begin position="74"/>
        <end position="94"/>
    </location>
</feature>
<reference evidence="2" key="1">
    <citation type="journal article" date="2023" name="Science">
        <title>Genome structures resolve the early diversification of teleost fishes.</title>
        <authorList>
            <person name="Parey E."/>
            <person name="Louis A."/>
            <person name="Montfort J."/>
            <person name="Bouchez O."/>
            <person name="Roques C."/>
            <person name="Iampietro C."/>
            <person name="Lluch J."/>
            <person name="Castinel A."/>
            <person name="Donnadieu C."/>
            <person name="Desvignes T."/>
            <person name="Floi Bucao C."/>
            <person name="Jouanno E."/>
            <person name="Wen M."/>
            <person name="Mejri S."/>
            <person name="Dirks R."/>
            <person name="Jansen H."/>
            <person name="Henkel C."/>
            <person name="Chen W.J."/>
            <person name="Zahm M."/>
            <person name="Cabau C."/>
            <person name="Klopp C."/>
            <person name="Thompson A.W."/>
            <person name="Robinson-Rechavi M."/>
            <person name="Braasch I."/>
            <person name="Lecointre G."/>
            <person name="Bobe J."/>
            <person name="Postlethwait J.H."/>
            <person name="Berthelot C."/>
            <person name="Roest Crollius H."/>
            <person name="Guiguen Y."/>
        </authorList>
    </citation>
    <scope>NUCLEOTIDE SEQUENCE</scope>
    <source>
        <strain evidence="2">WJC10195</strain>
    </source>
</reference>
<feature type="compositionally biased region" description="Polar residues" evidence="1">
    <location>
        <begin position="170"/>
        <end position="179"/>
    </location>
</feature>
<evidence type="ECO:0000313" key="3">
    <source>
        <dbReference type="Proteomes" id="UP001152622"/>
    </source>
</evidence>
<dbReference type="Proteomes" id="UP001152622">
    <property type="component" value="Chromosome 9"/>
</dbReference>
<dbReference type="EMBL" id="JAINUF010000009">
    <property type="protein sequence ID" value="KAJ8349328.1"/>
    <property type="molecule type" value="Genomic_DNA"/>
</dbReference>
<feature type="region of interest" description="Disordered" evidence="1">
    <location>
        <begin position="355"/>
        <end position="469"/>
    </location>
</feature>
<feature type="compositionally biased region" description="Polar residues" evidence="1">
    <location>
        <begin position="224"/>
        <end position="239"/>
    </location>
</feature>
<organism evidence="2 3">
    <name type="scientific">Synaphobranchus kaupii</name>
    <name type="common">Kaup's arrowtooth eel</name>
    <dbReference type="NCBI Taxonomy" id="118154"/>
    <lineage>
        <taxon>Eukaryota</taxon>
        <taxon>Metazoa</taxon>
        <taxon>Chordata</taxon>
        <taxon>Craniata</taxon>
        <taxon>Vertebrata</taxon>
        <taxon>Euteleostomi</taxon>
        <taxon>Actinopterygii</taxon>
        <taxon>Neopterygii</taxon>
        <taxon>Teleostei</taxon>
        <taxon>Anguilliformes</taxon>
        <taxon>Synaphobranchidae</taxon>
        <taxon>Synaphobranchus</taxon>
    </lineage>
</organism>
<feature type="compositionally biased region" description="Low complexity" evidence="1">
    <location>
        <begin position="100"/>
        <end position="119"/>
    </location>
</feature>
<feature type="compositionally biased region" description="Basic and acidic residues" evidence="1">
    <location>
        <begin position="389"/>
        <end position="411"/>
    </location>
</feature>
<comment type="caution">
    <text evidence="2">The sequence shown here is derived from an EMBL/GenBank/DDBJ whole genome shotgun (WGS) entry which is preliminary data.</text>
</comment>
<keyword evidence="3" id="KW-1185">Reference proteome</keyword>
<feature type="compositionally biased region" description="Basic and acidic residues" evidence="1">
    <location>
        <begin position="445"/>
        <end position="459"/>
    </location>
</feature>
<protein>
    <submittedName>
        <fullName evidence="2">Uncharacterized protein</fullName>
    </submittedName>
</protein>
<dbReference type="AlphaFoldDB" id="A0A9Q1IR23"/>
<feature type="compositionally biased region" description="Basic and acidic residues" evidence="1">
    <location>
        <begin position="275"/>
        <end position="289"/>
    </location>
</feature>
<proteinExistence type="predicted"/>
<name>A0A9Q1IR23_SYNKA</name>
<feature type="region of interest" description="Disordered" evidence="1">
    <location>
        <begin position="149"/>
        <end position="329"/>
    </location>
</feature>
<accession>A0A9Q1IR23</accession>
<feature type="compositionally biased region" description="Polar residues" evidence="1">
    <location>
        <begin position="255"/>
        <end position="270"/>
    </location>
</feature>
<feature type="compositionally biased region" description="Polar residues" evidence="1">
    <location>
        <begin position="153"/>
        <end position="162"/>
    </location>
</feature>
<feature type="region of interest" description="Disordered" evidence="1">
    <location>
        <begin position="59"/>
        <end position="135"/>
    </location>
</feature>
<evidence type="ECO:0000313" key="2">
    <source>
        <dbReference type="EMBL" id="KAJ8349328.1"/>
    </source>
</evidence>
<sequence>MKENAAIITGKQEVLNTLLQTQQLLVDQTEALSRAEQELSVRSEEHWIKAAALVLVGRGRRRAARVPRQISRPPPRRPRQPPRRPRQPPRRSRPPPRCSPPTAMALPPTTTALPPTIMAFPPPASPHSLRGGAPAAHAADALAAIVGQERGSRQLQSHSSVRSPVYSVPDNGSSPSHNMCQEGGFNSEPGGPAGVPAHHLDCDPTGGGRQGRKQDEKASIPKTAIQTTNKDGRGSQESAGSEHAGRGETAASEVHLNQGQPGFLETNHSGAPQKPTEHHGGMLENKAKSDINPFSSQAEQDSMLASDDQTVMDKSQLTPTGDVSSTNKAWGHACSPAMGRACDVDLNAKPDTSSVGVRALSHHSDPMANRISGPEFESTVTTSGASEPKSADRAEEKFEGRTSFERRENAPTKESSSVTRPRTEDTPDTLDVESVPPESSGPDPSQHREGKGKQPHEETSGAPAPGNKRFRSSFELELLTKAKGSPCHFLGFVSQMKGDQTNDQISRSLTPSKPSFLKTKTQLRPGFQGFLSSITVSMLQKDKPISRGKDF</sequence>